<reference evidence="2 3" key="1">
    <citation type="journal article" date="2019" name="Int. J. Syst. Evol. Microbiol.">
        <title>The Global Catalogue of Microorganisms (GCM) 10K type strain sequencing project: providing services to taxonomists for standard genome sequencing and annotation.</title>
        <authorList>
            <consortium name="The Broad Institute Genomics Platform"/>
            <consortium name="The Broad Institute Genome Sequencing Center for Infectious Disease"/>
            <person name="Wu L."/>
            <person name="Ma J."/>
        </authorList>
    </citation>
    <scope>NUCLEOTIDE SEQUENCE [LARGE SCALE GENOMIC DNA]</scope>
    <source>
        <strain evidence="2 3">JCM 11117</strain>
    </source>
</reference>
<feature type="domain" description="AB hydrolase-1" evidence="1">
    <location>
        <begin position="20"/>
        <end position="121"/>
    </location>
</feature>
<accession>A0ABN1PSF7</accession>
<proteinExistence type="predicted"/>
<evidence type="ECO:0000313" key="2">
    <source>
        <dbReference type="EMBL" id="GAA0932573.1"/>
    </source>
</evidence>
<dbReference type="Proteomes" id="UP001499967">
    <property type="component" value="Unassembled WGS sequence"/>
</dbReference>
<dbReference type="PANTHER" id="PTHR43433:SF5">
    <property type="entry name" value="AB HYDROLASE-1 DOMAIN-CONTAINING PROTEIN"/>
    <property type="match status" value="1"/>
</dbReference>
<keyword evidence="2" id="KW-0378">Hydrolase</keyword>
<sequence>MASIAVNGTNLYYERRGTGPPVLFVSGATGDAGHWTAVAGLLADEYTVLTYDRRANSRSPRPAGWTATSVDEQADDAAALLTALDLAPAVAYGNSSGAVIVTNLVLRHPAVLRGAILREPSFLGITPASREVAGTVRRVVGEGMAAGGPPVATERFLRWATGDAAFEGLDPELRDRMLGNGDVLFGVELEGFAAYLPTPEQLAGVGVPCVVAAGVDNRDPTAANHWLHETSQWLADCVDVPLVETPGAHSPQVTHPRALAEALRPILGKLAARP</sequence>
<dbReference type="InterPro" id="IPR000073">
    <property type="entry name" value="AB_hydrolase_1"/>
</dbReference>
<evidence type="ECO:0000259" key="1">
    <source>
        <dbReference type="Pfam" id="PF00561"/>
    </source>
</evidence>
<dbReference type="SUPFAM" id="SSF53474">
    <property type="entry name" value="alpha/beta-Hydrolases"/>
    <property type="match status" value="1"/>
</dbReference>
<evidence type="ECO:0000313" key="3">
    <source>
        <dbReference type="Proteomes" id="UP001499967"/>
    </source>
</evidence>
<keyword evidence="3" id="KW-1185">Reference proteome</keyword>
<name>A0ABN1PSF7_9PSEU</name>
<dbReference type="EMBL" id="BAAAHP010000058">
    <property type="protein sequence ID" value="GAA0932573.1"/>
    <property type="molecule type" value="Genomic_DNA"/>
</dbReference>
<comment type="caution">
    <text evidence="2">The sequence shown here is derived from an EMBL/GenBank/DDBJ whole genome shotgun (WGS) entry which is preliminary data.</text>
</comment>
<organism evidence="2 3">
    <name type="scientific">Pseudonocardia zijingensis</name>
    <dbReference type="NCBI Taxonomy" id="153376"/>
    <lineage>
        <taxon>Bacteria</taxon>
        <taxon>Bacillati</taxon>
        <taxon>Actinomycetota</taxon>
        <taxon>Actinomycetes</taxon>
        <taxon>Pseudonocardiales</taxon>
        <taxon>Pseudonocardiaceae</taxon>
        <taxon>Pseudonocardia</taxon>
    </lineage>
</organism>
<gene>
    <name evidence="2" type="ORF">GCM10009559_21710</name>
</gene>
<dbReference type="PANTHER" id="PTHR43433">
    <property type="entry name" value="HYDROLASE, ALPHA/BETA FOLD FAMILY PROTEIN"/>
    <property type="match status" value="1"/>
</dbReference>
<dbReference type="RefSeq" id="WP_343941181.1">
    <property type="nucleotide sequence ID" value="NZ_BAAAHP010000058.1"/>
</dbReference>
<dbReference type="InterPro" id="IPR050471">
    <property type="entry name" value="AB_hydrolase"/>
</dbReference>
<dbReference type="Pfam" id="PF00561">
    <property type="entry name" value="Abhydrolase_1"/>
    <property type="match status" value="1"/>
</dbReference>
<dbReference type="GO" id="GO:0016787">
    <property type="term" value="F:hydrolase activity"/>
    <property type="evidence" value="ECO:0007669"/>
    <property type="project" value="UniProtKB-KW"/>
</dbReference>
<dbReference type="Gene3D" id="3.40.50.1820">
    <property type="entry name" value="alpha/beta hydrolase"/>
    <property type="match status" value="1"/>
</dbReference>
<dbReference type="InterPro" id="IPR029058">
    <property type="entry name" value="AB_hydrolase_fold"/>
</dbReference>
<protein>
    <submittedName>
        <fullName evidence="2">Alpha/beta hydrolase</fullName>
    </submittedName>
</protein>